<proteinExistence type="predicted"/>
<sequence>MSFNLGKFLLVSTAATAVGVAVYAVYKAGGVRPAASKVVKGGVKAGSWASRQYGSAKDEVARLVAEAKADMAG</sequence>
<gene>
    <name evidence="1" type="ordered locus">Desal_0109</name>
</gene>
<dbReference type="eggNOG" id="ENOG5031TX1">
    <property type="taxonomic scope" value="Bacteria"/>
</dbReference>
<accession>C6BV43</accession>
<dbReference type="Proteomes" id="UP000002601">
    <property type="component" value="Chromosome"/>
</dbReference>
<keyword evidence="2" id="KW-1185">Reference proteome</keyword>
<name>C6BV43_MARSD</name>
<organism evidence="1 2">
    <name type="scientific">Maridesulfovibrio salexigens (strain ATCC 14822 / DSM 2638 / NCIMB 8403 / VKM B-1763)</name>
    <name type="common">Desulfovibrio salexigens</name>
    <dbReference type="NCBI Taxonomy" id="526222"/>
    <lineage>
        <taxon>Bacteria</taxon>
        <taxon>Pseudomonadati</taxon>
        <taxon>Thermodesulfobacteriota</taxon>
        <taxon>Desulfovibrionia</taxon>
        <taxon>Desulfovibrionales</taxon>
        <taxon>Desulfovibrionaceae</taxon>
        <taxon>Maridesulfovibrio</taxon>
    </lineage>
</organism>
<evidence type="ECO:0000313" key="1">
    <source>
        <dbReference type="EMBL" id="ACS78180.1"/>
    </source>
</evidence>
<evidence type="ECO:0000313" key="2">
    <source>
        <dbReference type="Proteomes" id="UP000002601"/>
    </source>
</evidence>
<protein>
    <submittedName>
        <fullName evidence="1">Uncharacterized protein</fullName>
    </submittedName>
</protein>
<dbReference type="KEGG" id="dsa:Desal_0109"/>
<dbReference type="EMBL" id="CP001649">
    <property type="protein sequence ID" value="ACS78180.1"/>
    <property type="molecule type" value="Genomic_DNA"/>
</dbReference>
<dbReference type="AlphaFoldDB" id="C6BV43"/>
<dbReference type="HOGENOM" id="CLU_2698554_0_0_7"/>
<dbReference type="OrthoDB" id="5461249at2"/>
<dbReference type="RefSeq" id="WP_012765706.1">
    <property type="nucleotide sequence ID" value="NC_012881.1"/>
</dbReference>
<reference evidence="1 2" key="1">
    <citation type="submission" date="2009-06" db="EMBL/GenBank/DDBJ databases">
        <title>Complete sequence of Desulfovibrio salexigens DSM 2638.</title>
        <authorList>
            <consortium name="US DOE Joint Genome Institute"/>
            <person name="Lucas S."/>
            <person name="Copeland A."/>
            <person name="Lapidus A."/>
            <person name="Glavina del Rio T."/>
            <person name="Tice H."/>
            <person name="Bruce D."/>
            <person name="Goodwin L."/>
            <person name="Pitluck S."/>
            <person name="Munk A.C."/>
            <person name="Brettin T."/>
            <person name="Detter J.C."/>
            <person name="Han C."/>
            <person name="Tapia R."/>
            <person name="Larimer F."/>
            <person name="Land M."/>
            <person name="Hauser L."/>
            <person name="Kyrpides N."/>
            <person name="Anderson I."/>
            <person name="Wall J.D."/>
            <person name="Arkin A.P."/>
            <person name="Dehal P."/>
            <person name="Chivian D."/>
            <person name="Giles B."/>
            <person name="Hazen T.C."/>
        </authorList>
    </citation>
    <scope>NUCLEOTIDE SEQUENCE [LARGE SCALE GENOMIC DNA]</scope>
    <source>
        <strain evidence="2">ATCC 14822 / DSM 2638 / NCIMB 8403 / VKM B-1763</strain>
    </source>
</reference>